<organism evidence="3 4">
    <name type="scientific">Streptomyces fuscus</name>
    <dbReference type="NCBI Taxonomy" id="3048495"/>
    <lineage>
        <taxon>Bacteria</taxon>
        <taxon>Bacillati</taxon>
        <taxon>Actinomycetota</taxon>
        <taxon>Actinomycetes</taxon>
        <taxon>Kitasatosporales</taxon>
        <taxon>Streptomycetaceae</taxon>
        <taxon>Streptomyces</taxon>
    </lineage>
</organism>
<feature type="region of interest" description="Disordered" evidence="1">
    <location>
        <begin position="161"/>
        <end position="218"/>
    </location>
</feature>
<gene>
    <name evidence="3" type="ORF">QNN03_21845</name>
</gene>
<comment type="caution">
    <text evidence="3">The sequence shown here is derived from an EMBL/GenBank/DDBJ whole genome shotgun (WGS) entry which is preliminary data.</text>
</comment>
<keyword evidence="4" id="KW-1185">Reference proteome</keyword>
<dbReference type="Proteomes" id="UP001241926">
    <property type="component" value="Unassembled WGS sequence"/>
</dbReference>
<accession>A0ABT7J2K0</accession>
<evidence type="ECO:0000256" key="2">
    <source>
        <dbReference type="SAM" id="Phobius"/>
    </source>
</evidence>
<dbReference type="NCBIfam" id="NF038083">
    <property type="entry name" value="CU044_5270_fam"/>
    <property type="match status" value="1"/>
</dbReference>
<keyword evidence="2" id="KW-0812">Transmembrane</keyword>
<dbReference type="RefSeq" id="WP_285434414.1">
    <property type="nucleotide sequence ID" value="NZ_JASJUS010000020.1"/>
</dbReference>
<reference evidence="3 4" key="1">
    <citation type="submission" date="2023-05" db="EMBL/GenBank/DDBJ databases">
        <title>Streptomyces fuscus sp. nov., a brown-black pigment producing actinomyces isolated from dry sand of Sea duck farm.</title>
        <authorList>
            <person name="Xie J."/>
            <person name="Shen N."/>
        </authorList>
    </citation>
    <scope>NUCLEOTIDE SEQUENCE [LARGE SCALE GENOMIC DNA]</scope>
    <source>
        <strain evidence="3 4">GXMU-J15</strain>
    </source>
</reference>
<dbReference type="InterPro" id="IPR047789">
    <property type="entry name" value="CU044_5270-like"/>
</dbReference>
<dbReference type="EMBL" id="JASJUS010000020">
    <property type="protein sequence ID" value="MDL2079083.1"/>
    <property type="molecule type" value="Genomic_DNA"/>
</dbReference>
<evidence type="ECO:0000313" key="4">
    <source>
        <dbReference type="Proteomes" id="UP001241926"/>
    </source>
</evidence>
<feature type="transmembrane region" description="Helical" evidence="2">
    <location>
        <begin position="59"/>
        <end position="77"/>
    </location>
</feature>
<name>A0ABT7J2K0_9ACTN</name>
<keyword evidence="2" id="KW-0472">Membrane</keyword>
<evidence type="ECO:0000256" key="1">
    <source>
        <dbReference type="SAM" id="MobiDB-lite"/>
    </source>
</evidence>
<keyword evidence="2" id="KW-1133">Transmembrane helix</keyword>
<evidence type="ECO:0000313" key="3">
    <source>
        <dbReference type="EMBL" id="MDL2079083.1"/>
    </source>
</evidence>
<feature type="region of interest" description="Disordered" evidence="1">
    <location>
        <begin position="12"/>
        <end position="33"/>
    </location>
</feature>
<protein>
    <submittedName>
        <fullName evidence="3">CU044_5270 family protein</fullName>
    </submittedName>
</protein>
<sequence>MKRDTERVRALLTAANDPAGDPGEGTGSLLTPHAQRTLQALREARPPRRVRPRPARRQVLLGAGLVTVGVAVVAVRGDLVQGDAGAPVAYTPPVLSLHPVEGKPAYAYLQAFARRVERLEPEPAHGTYQYSKTWGWWLHTAGDVPGGVANAAVPTVTESWVAEDGSGRQRSAYGEPLYPNPEQHKDAQDAGLVADAGVKDRNFGPGEFPAPEGDDWGGVAPFSTDPRVLARQLTEVNWEGGMIVYGVYDMLTYAGRTGPVDPRLRAAALRVLADRTGVTVATTTTWNGRSAIAVSQSETYDGSRQRETVLFDPETGYPVGTESALFGHARRLNVSVPATLTVTETLGRGRVSTTRERP</sequence>
<proteinExistence type="predicted"/>